<gene>
    <name evidence="7" type="primary">rbsC</name>
    <name evidence="7" type="ORF">AKK44_04255</name>
</gene>
<reference evidence="7 8" key="1">
    <citation type="submission" date="2015-08" db="EMBL/GenBank/DDBJ databases">
        <title>Genome sequence of Streptococcus phocae subsp. phocae ATCC 51973T isolated from liver specimen obtained from seal.</title>
        <authorList>
            <person name="Avendano-Herrera R."/>
        </authorList>
    </citation>
    <scope>NUCLEOTIDE SEQUENCE [LARGE SCALE GENOMIC DNA]</scope>
    <source>
        <strain evidence="7 8">ATCC 51973</strain>
    </source>
</reference>
<evidence type="ECO:0000256" key="1">
    <source>
        <dbReference type="ARBA" id="ARBA00004651"/>
    </source>
</evidence>
<dbReference type="STRING" id="119224.AKK44_04255"/>
<protein>
    <submittedName>
        <fullName evidence="7">Ribose ABC transporter permease</fullName>
    </submittedName>
</protein>
<comment type="subcellular location">
    <subcellularLocation>
        <location evidence="1">Cell membrane</location>
        <topology evidence="1">Multi-pass membrane protein</topology>
    </subcellularLocation>
</comment>
<feature type="transmembrane region" description="Helical" evidence="6">
    <location>
        <begin position="90"/>
        <end position="111"/>
    </location>
</feature>
<evidence type="ECO:0000256" key="6">
    <source>
        <dbReference type="SAM" id="Phobius"/>
    </source>
</evidence>
<evidence type="ECO:0000256" key="5">
    <source>
        <dbReference type="ARBA" id="ARBA00023136"/>
    </source>
</evidence>
<keyword evidence="4 6" id="KW-1133">Transmembrane helix</keyword>
<feature type="transmembrane region" description="Helical" evidence="6">
    <location>
        <begin position="211"/>
        <end position="229"/>
    </location>
</feature>
<feature type="transmembrane region" description="Helical" evidence="6">
    <location>
        <begin position="158"/>
        <end position="180"/>
    </location>
</feature>
<dbReference type="RefSeq" id="WP_054278660.1">
    <property type="nucleotide sequence ID" value="NZ_LHQM01000013.1"/>
</dbReference>
<dbReference type="EMBL" id="LHQM01000013">
    <property type="protein sequence ID" value="KPJ22453.1"/>
    <property type="molecule type" value="Genomic_DNA"/>
</dbReference>
<evidence type="ECO:0000256" key="4">
    <source>
        <dbReference type="ARBA" id="ARBA00022989"/>
    </source>
</evidence>
<evidence type="ECO:0000256" key="3">
    <source>
        <dbReference type="ARBA" id="ARBA00022692"/>
    </source>
</evidence>
<evidence type="ECO:0000256" key="2">
    <source>
        <dbReference type="ARBA" id="ARBA00022475"/>
    </source>
</evidence>
<evidence type="ECO:0000313" key="7">
    <source>
        <dbReference type="EMBL" id="KPJ22453.1"/>
    </source>
</evidence>
<evidence type="ECO:0000313" key="8">
    <source>
        <dbReference type="Proteomes" id="UP000049578"/>
    </source>
</evidence>
<feature type="transmembrane region" description="Helical" evidence="6">
    <location>
        <begin position="40"/>
        <end position="59"/>
    </location>
</feature>
<keyword evidence="3 6" id="KW-0812">Transmembrane</keyword>
<dbReference type="PATRIC" id="fig|119224.3.peg.382"/>
<dbReference type="Pfam" id="PF02653">
    <property type="entry name" value="BPD_transp_2"/>
    <property type="match status" value="1"/>
</dbReference>
<dbReference type="PANTHER" id="PTHR32196:SF72">
    <property type="entry name" value="RIBOSE IMPORT PERMEASE PROTEIN RBSC"/>
    <property type="match status" value="1"/>
</dbReference>
<dbReference type="GO" id="GO:0005886">
    <property type="term" value="C:plasma membrane"/>
    <property type="evidence" value="ECO:0007669"/>
    <property type="project" value="UniProtKB-SubCell"/>
</dbReference>
<feature type="transmembrane region" description="Helical" evidence="6">
    <location>
        <begin position="266"/>
        <end position="284"/>
    </location>
</feature>
<feature type="transmembrane region" description="Helical" evidence="6">
    <location>
        <begin position="7"/>
        <end position="28"/>
    </location>
</feature>
<dbReference type="GO" id="GO:0022857">
    <property type="term" value="F:transmembrane transporter activity"/>
    <property type="evidence" value="ECO:0007669"/>
    <property type="project" value="InterPro"/>
</dbReference>
<dbReference type="PANTHER" id="PTHR32196">
    <property type="entry name" value="ABC TRANSPORTER PERMEASE PROTEIN YPHD-RELATED-RELATED"/>
    <property type="match status" value="1"/>
</dbReference>
<keyword evidence="2" id="KW-1003">Cell membrane</keyword>
<keyword evidence="8" id="KW-1185">Reference proteome</keyword>
<feature type="transmembrane region" description="Helical" evidence="6">
    <location>
        <begin position="118"/>
        <end position="138"/>
    </location>
</feature>
<dbReference type="InterPro" id="IPR001851">
    <property type="entry name" value="ABC_transp_permease"/>
</dbReference>
<proteinExistence type="predicted"/>
<dbReference type="AlphaFoldDB" id="A0A0P6SRV8"/>
<dbReference type="CDD" id="cd06579">
    <property type="entry name" value="TM_PBP1_transp_AraH_like"/>
    <property type="match status" value="1"/>
</dbReference>
<comment type="caution">
    <text evidence="7">The sequence shown here is derived from an EMBL/GenBank/DDBJ whole genome shotgun (WGS) entry which is preliminary data.</text>
</comment>
<accession>A0A0P6SRV8</accession>
<sequence>MKQVMKYLSELTTLMALIGLMVVITVMNPNFLTTNNLLNLLLQVTANGFIAFGMTFVILTGGIDLSVGSMLALSSALSAGLIASGVPVPIAIVLAVGLGALLGMLNGLLIAYGRLAPFIVTLATMTIFRGATLVYTNGNPVTKGLTDSFLFQFLGQGYVVGIPFPVILMAIVFVLLYVLLHKTAFGKSVYALGGNEKAAYISGVNLNKVKVMIYTISGMMAAISGLIVTSRLSSAQPTAGTTYEMDAIAAVVLGGTSLAGGKGRILGTLIGALIIGVLNNGLNIIGVSAFWQQVVKGVVILIAVLLDRFKAVN</sequence>
<keyword evidence="5 6" id="KW-0472">Membrane</keyword>
<dbReference type="Proteomes" id="UP000049578">
    <property type="component" value="Unassembled WGS sequence"/>
</dbReference>
<organism evidence="7 8">
    <name type="scientific">Streptococcus phocae</name>
    <dbReference type="NCBI Taxonomy" id="119224"/>
    <lineage>
        <taxon>Bacteria</taxon>
        <taxon>Bacillati</taxon>
        <taxon>Bacillota</taxon>
        <taxon>Bacilli</taxon>
        <taxon>Lactobacillales</taxon>
        <taxon>Streptococcaceae</taxon>
        <taxon>Streptococcus</taxon>
    </lineage>
</organism>
<name>A0A0P6SRV8_9STRE</name>